<keyword evidence="1" id="KW-0614">Plasmid</keyword>
<dbReference type="Pfam" id="PF23130">
    <property type="entry name" value="IcmW"/>
    <property type="match status" value="1"/>
</dbReference>
<evidence type="ECO:0000313" key="2">
    <source>
        <dbReference type="Proteomes" id="UP001218423"/>
    </source>
</evidence>
<evidence type="ECO:0000313" key="1">
    <source>
        <dbReference type="EMBL" id="WFG00216.1"/>
    </source>
</evidence>
<proteinExistence type="predicted"/>
<protein>
    <submittedName>
        <fullName evidence="1">Uncharacterized protein</fullName>
    </submittedName>
</protein>
<sequence length="170" mass="19218">MISNPDIERFVASISLNSAAVLDVMRDTEDWVVDGEEGPQSKINVLAQLLHEPDGLARFNAIDPALRLQAILHMNAHRFTILLKAMSDLDTSSVATLLENQPASNNLYILRYLLRFIMMLRHQMVDDIFGIERLAEIKNMLDITTQKITIVPQTERDDSSVDNGDEPWSN</sequence>
<reference evidence="1" key="1">
    <citation type="submission" date="2023-03" db="EMBL/GenBank/DDBJ databases">
        <title>Aeromonas caviae strain AC1520.</title>
        <authorList>
            <person name="Xie T."/>
            <person name="Zhang Q."/>
            <person name="Deng J."/>
            <person name="Li X."/>
        </authorList>
    </citation>
    <scope>NUCLEOTIDE SEQUENCE</scope>
    <source>
        <strain evidence="1">AC1520</strain>
        <plasmid evidence="1">pAC1520</plasmid>
    </source>
</reference>
<name>A0AAJ5ZEM5_AERCA</name>
<dbReference type="Proteomes" id="UP001218423">
    <property type="component" value="Plasmid pAC1520"/>
</dbReference>
<dbReference type="InterPro" id="IPR057079">
    <property type="entry name" value="IcmW-like"/>
</dbReference>
<dbReference type="RefSeq" id="WP_128344431.1">
    <property type="nucleotide sequence ID" value="NZ_CAWOMG010000210.1"/>
</dbReference>
<dbReference type="AlphaFoldDB" id="A0AAJ5ZEM5"/>
<gene>
    <name evidence="1" type="ORF">P5S46_22235</name>
</gene>
<geneLocation type="plasmid" evidence="1 2">
    <name>pAC1520</name>
</geneLocation>
<dbReference type="EMBL" id="CP120943">
    <property type="protein sequence ID" value="WFG00216.1"/>
    <property type="molecule type" value="Genomic_DNA"/>
</dbReference>
<accession>A0AAJ5ZEM5</accession>
<organism evidence="1 2">
    <name type="scientific">Aeromonas caviae</name>
    <name type="common">Aeromonas punctata</name>
    <dbReference type="NCBI Taxonomy" id="648"/>
    <lineage>
        <taxon>Bacteria</taxon>
        <taxon>Pseudomonadati</taxon>
        <taxon>Pseudomonadota</taxon>
        <taxon>Gammaproteobacteria</taxon>
        <taxon>Aeromonadales</taxon>
        <taxon>Aeromonadaceae</taxon>
        <taxon>Aeromonas</taxon>
    </lineage>
</organism>